<sequence>MTVTYLTAFLKKTYIVFVGFCVIADAEPNRESNGSYKQTS</sequence>
<keyword evidence="2" id="KW-1185">Reference proteome</keyword>
<proteinExistence type="predicted"/>
<name>A0ABM9I7I5_9GAMM</name>
<reference evidence="1 2" key="1">
    <citation type="submission" date="2023-03" db="EMBL/GenBank/DDBJ databases">
        <authorList>
            <person name="Pearce D."/>
        </authorList>
    </citation>
    <scope>NUCLEOTIDE SEQUENCE [LARGE SCALE GENOMIC DNA]</scope>
    <source>
        <strain evidence="1">Msz</strain>
    </source>
</reference>
<organism evidence="1 2">
    <name type="scientific">Methylocaldum szegediense</name>
    <dbReference type="NCBI Taxonomy" id="73780"/>
    <lineage>
        <taxon>Bacteria</taxon>
        <taxon>Pseudomonadati</taxon>
        <taxon>Pseudomonadota</taxon>
        <taxon>Gammaproteobacteria</taxon>
        <taxon>Methylococcales</taxon>
        <taxon>Methylococcaceae</taxon>
        <taxon>Methylocaldum</taxon>
    </lineage>
</organism>
<dbReference type="Proteomes" id="UP001162030">
    <property type="component" value="Chromosome"/>
</dbReference>
<protein>
    <submittedName>
        <fullName evidence="1">Uncharacterized protein</fullName>
    </submittedName>
</protein>
<evidence type="ECO:0000313" key="2">
    <source>
        <dbReference type="Proteomes" id="UP001162030"/>
    </source>
</evidence>
<evidence type="ECO:0000313" key="1">
    <source>
        <dbReference type="EMBL" id="CAI8940608.1"/>
    </source>
</evidence>
<accession>A0ABM9I7I5</accession>
<gene>
    <name evidence="1" type="ORF">MSZNOR_4231</name>
</gene>
<dbReference type="EMBL" id="OX458333">
    <property type="protein sequence ID" value="CAI8940608.1"/>
    <property type="molecule type" value="Genomic_DNA"/>
</dbReference>